<dbReference type="RefSeq" id="WP_181642001.1">
    <property type="nucleotide sequence ID" value="NZ_CCXJ01000338.1"/>
</dbReference>
<feature type="transmembrane region" description="Helical" evidence="1">
    <location>
        <begin position="12"/>
        <end position="35"/>
    </location>
</feature>
<dbReference type="Pfam" id="PF13400">
    <property type="entry name" value="Tad"/>
    <property type="match status" value="1"/>
</dbReference>
<reference evidence="3 4" key="1">
    <citation type="submission" date="2023-07" db="EMBL/GenBank/DDBJ databases">
        <title>Sequencing the genomes of 1000 actinobacteria strains.</title>
        <authorList>
            <person name="Klenk H.-P."/>
        </authorList>
    </citation>
    <scope>NUCLEOTIDE SEQUENCE [LARGE SCALE GENOMIC DNA]</scope>
    <source>
        <strain evidence="3 4">GD13</strain>
    </source>
</reference>
<evidence type="ECO:0000313" key="4">
    <source>
        <dbReference type="Proteomes" id="UP001240447"/>
    </source>
</evidence>
<dbReference type="InterPro" id="IPR028087">
    <property type="entry name" value="Tad_N"/>
</dbReference>
<keyword evidence="4" id="KW-1185">Reference proteome</keyword>
<proteinExistence type="predicted"/>
<dbReference type="EMBL" id="JAUSQM010000001">
    <property type="protein sequence ID" value="MDP9822594.1"/>
    <property type="molecule type" value="Genomic_DNA"/>
</dbReference>
<evidence type="ECO:0000313" key="3">
    <source>
        <dbReference type="EMBL" id="MDP9822594.1"/>
    </source>
</evidence>
<name>A0ABT9NQ96_9ACTN</name>
<feature type="domain" description="Putative Flp pilus-assembly TadG-like N-terminal" evidence="2">
    <location>
        <begin position="10"/>
        <end position="56"/>
    </location>
</feature>
<organism evidence="3 4">
    <name type="scientific">Nocardioides massiliensis</name>
    <dbReference type="NCBI Taxonomy" id="1325935"/>
    <lineage>
        <taxon>Bacteria</taxon>
        <taxon>Bacillati</taxon>
        <taxon>Actinomycetota</taxon>
        <taxon>Actinomycetes</taxon>
        <taxon>Propionibacteriales</taxon>
        <taxon>Nocardioidaceae</taxon>
        <taxon>Nocardioides</taxon>
    </lineage>
</organism>
<comment type="caution">
    <text evidence="3">The sequence shown here is derived from an EMBL/GenBank/DDBJ whole genome shotgun (WGS) entry which is preliminary data.</text>
</comment>
<gene>
    <name evidence="3" type="ORF">J2S59_002403</name>
</gene>
<keyword evidence="1" id="KW-0472">Membrane</keyword>
<evidence type="ECO:0000259" key="2">
    <source>
        <dbReference type="Pfam" id="PF13400"/>
    </source>
</evidence>
<accession>A0ABT9NQ96</accession>
<keyword evidence="1" id="KW-1133">Transmembrane helix</keyword>
<keyword evidence="1" id="KW-0812">Transmembrane</keyword>
<sequence>MSAPGRDESGAIALLVAFIAVALLLVVGLVMDLGLARDVRAQSQNAADASALAAGTALYDDQGRVDLAAAVQAAQTYAAENFGVSEADWEGCTDPDRLVHAADGSGCISFDDVARPSKVRVRIPTREVKPAFGGLAGIESIPIGTAAQAALLPGEVYRCALCVLGQGTHDVGNGDITVENSGVHINGSIVAGPNGHVTAVAHQITVEGTATGHNFVPKARTGAGRVGDPLAGLALPDLRGIPAKLNPCADGPGVYGAHELPDRTCVLQPGLYVLTGRWGLKNNTDLRGTGVTLFATCGTAVAPRNCQPGEAGGQFDATNGDVTITAGAIPGIAILYDRHNTAEVRVQGNGVTNITGTVYAASARLYANGNSGNGVTNGSIVVRGIYLNGNKSHLRVTNGLTQTWQRPPGSLHLQN</sequence>
<dbReference type="Proteomes" id="UP001240447">
    <property type="component" value="Unassembled WGS sequence"/>
</dbReference>
<protein>
    <recommendedName>
        <fullName evidence="2">Putative Flp pilus-assembly TadG-like N-terminal domain-containing protein</fullName>
    </recommendedName>
</protein>
<evidence type="ECO:0000256" key="1">
    <source>
        <dbReference type="SAM" id="Phobius"/>
    </source>
</evidence>